<keyword evidence="2" id="KW-0677">Repeat</keyword>
<dbReference type="GO" id="GO:0045732">
    <property type="term" value="P:positive regulation of protein catabolic process"/>
    <property type="evidence" value="ECO:0007669"/>
    <property type="project" value="TreeGrafter"/>
</dbReference>
<evidence type="ECO:0000256" key="3">
    <source>
        <dbReference type="ARBA" id="ARBA00023043"/>
    </source>
</evidence>
<protein>
    <submittedName>
        <fullName evidence="4">Uncharacterized protein</fullName>
    </submittedName>
</protein>
<reference evidence="4 5" key="1">
    <citation type="submission" date="2019-09" db="EMBL/GenBank/DDBJ databases">
        <title>A chromosome-level genome assembly of the Chinese tupelo Nyssa sinensis.</title>
        <authorList>
            <person name="Yang X."/>
            <person name="Kang M."/>
            <person name="Yang Y."/>
            <person name="Xiong H."/>
            <person name="Wang M."/>
            <person name="Zhang Z."/>
            <person name="Wang Z."/>
            <person name="Wu H."/>
            <person name="Ma T."/>
            <person name="Liu J."/>
            <person name="Xi Z."/>
        </authorList>
    </citation>
    <scope>NUCLEOTIDE SEQUENCE [LARGE SCALE GENOMIC DNA]</scope>
    <source>
        <strain evidence="4">J267</strain>
        <tissue evidence="4">Leaf</tissue>
    </source>
</reference>
<sequence>MDLRTIDRLLSSDKKVEFLSYIKRASLVTSGNSLKLRIGDSARFCPYDILEWICTYHAVKCGTALVEGNPDLKLDLNVYNKRGAYPLHMGAYSLCPGLTELFLRHGAQANVRCPAVKSEMYGLLPLHVALERVSAQISLTQWTTRHSIFKLIILLCLPEMKEALETSRLLAWNTCTKDFKEVICSYAKEGKLIELATLILVAQKNVMGPITVRSNDGLHLKEYMRFHQWVKSELAALIDQEYTLMGLKKEKKSIRMCKKKKVAMMSTLLLVEIFEKAGDPIEAYLQSKKKSKKNVPKERVALKISLLLAEAGFKLNCKDVDLSDRFDSWPTKLILERSGGPFRGDKEHSDTEKRKKCDSQQDDICNATSLITRQFT</sequence>
<evidence type="ECO:0000256" key="1">
    <source>
        <dbReference type="ARBA" id="ARBA00005949"/>
    </source>
</evidence>
<evidence type="ECO:0000256" key="2">
    <source>
        <dbReference type="ARBA" id="ARBA00022737"/>
    </source>
</evidence>
<dbReference type="OrthoDB" id="673776at2759"/>
<dbReference type="EMBL" id="CM018035">
    <property type="protein sequence ID" value="KAA8541746.1"/>
    <property type="molecule type" value="Genomic_DNA"/>
</dbReference>
<organism evidence="4 5">
    <name type="scientific">Nyssa sinensis</name>
    <dbReference type="NCBI Taxonomy" id="561372"/>
    <lineage>
        <taxon>Eukaryota</taxon>
        <taxon>Viridiplantae</taxon>
        <taxon>Streptophyta</taxon>
        <taxon>Embryophyta</taxon>
        <taxon>Tracheophyta</taxon>
        <taxon>Spermatophyta</taxon>
        <taxon>Magnoliopsida</taxon>
        <taxon>eudicotyledons</taxon>
        <taxon>Gunneridae</taxon>
        <taxon>Pentapetalae</taxon>
        <taxon>asterids</taxon>
        <taxon>Cornales</taxon>
        <taxon>Nyssaceae</taxon>
        <taxon>Nyssa</taxon>
    </lineage>
</organism>
<dbReference type="InterPro" id="IPR036770">
    <property type="entry name" value="Ankyrin_rpt-contain_sf"/>
</dbReference>
<dbReference type="SUPFAM" id="SSF48403">
    <property type="entry name" value="Ankyrin repeat"/>
    <property type="match status" value="1"/>
</dbReference>
<dbReference type="AlphaFoldDB" id="A0A5J5BGF8"/>
<dbReference type="GO" id="GO:0016567">
    <property type="term" value="P:protein ubiquitination"/>
    <property type="evidence" value="ECO:0007669"/>
    <property type="project" value="TreeGrafter"/>
</dbReference>
<dbReference type="PANTHER" id="PTHR24136:SF37">
    <property type="entry name" value="OS01G0942900 PROTEIN"/>
    <property type="match status" value="1"/>
</dbReference>
<keyword evidence="3" id="KW-0040">ANK repeat</keyword>
<dbReference type="InterPro" id="IPR051573">
    <property type="entry name" value="Ankyrin-SOCS_box_domain"/>
</dbReference>
<dbReference type="Proteomes" id="UP000325577">
    <property type="component" value="Linkage Group LG12"/>
</dbReference>
<accession>A0A5J5BGF8</accession>
<evidence type="ECO:0000313" key="4">
    <source>
        <dbReference type="EMBL" id="KAA8541746.1"/>
    </source>
</evidence>
<gene>
    <name evidence="4" type="ORF">F0562_022898</name>
</gene>
<comment type="similarity">
    <text evidence="1">Belongs to the ankyrin SOCS box (ASB) family.</text>
</comment>
<keyword evidence="5" id="KW-1185">Reference proteome</keyword>
<dbReference type="Gene3D" id="1.25.40.20">
    <property type="entry name" value="Ankyrin repeat-containing domain"/>
    <property type="match status" value="1"/>
</dbReference>
<name>A0A5J5BGF8_9ASTE</name>
<evidence type="ECO:0000313" key="5">
    <source>
        <dbReference type="Proteomes" id="UP000325577"/>
    </source>
</evidence>
<dbReference type="PANTHER" id="PTHR24136">
    <property type="entry name" value="SOWAH (DROSOPHILA) HOMOLOG"/>
    <property type="match status" value="1"/>
</dbReference>
<proteinExistence type="inferred from homology"/>